<evidence type="ECO:0000256" key="4">
    <source>
        <dbReference type="ARBA" id="ARBA00022801"/>
    </source>
</evidence>
<dbReference type="PANTHER" id="PTHR43731">
    <property type="entry name" value="RHOMBOID PROTEASE"/>
    <property type="match status" value="1"/>
</dbReference>
<dbReference type="GO" id="GO:0016020">
    <property type="term" value="C:membrane"/>
    <property type="evidence" value="ECO:0007669"/>
    <property type="project" value="UniProtKB-SubCell"/>
</dbReference>
<name>A0A381RB97_9ZZZZ</name>
<dbReference type="SUPFAM" id="SSF144091">
    <property type="entry name" value="Rhomboid-like"/>
    <property type="match status" value="1"/>
</dbReference>
<feature type="transmembrane region" description="Helical" evidence="7">
    <location>
        <begin position="124"/>
        <end position="150"/>
    </location>
</feature>
<gene>
    <name evidence="9" type="ORF">METZ01_LOCUS41745</name>
</gene>
<keyword evidence="3 7" id="KW-0812">Transmembrane</keyword>
<comment type="similarity">
    <text evidence="2">Belongs to the peptidase S54 family.</text>
</comment>
<evidence type="ECO:0000259" key="8">
    <source>
        <dbReference type="Pfam" id="PF01694"/>
    </source>
</evidence>
<dbReference type="Pfam" id="PF01694">
    <property type="entry name" value="Rhomboid"/>
    <property type="match status" value="1"/>
</dbReference>
<feature type="transmembrane region" description="Helical" evidence="7">
    <location>
        <begin position="86"/>
        <end position="104"/>
    </location>
</feature>
<reference evidence="9" key="1">
    <citation type="submission" date="2018-05" db="EMBL/GenBank/DDBJ databases">
        <authorList>
            <person name="Lanie J.A."/>
            <person name="Ng W.-L."/>
            <person name="Kazmierczak K.M."/>
            <person name="Andrzejewski T.M."/>
            <person name="Davidsen T.M."/>
            <person name="Wayne K.J."/>
            <person name="Tettelin H."/>
            <person name="Glass J.I."/>
            <person name="Rusch D."/>
            <person name="Podicherti R."/>
            <person name="Tsui H.-C.T."/>
            <person name="Winkler M.E."/>
        </authorList>
    </citation>
    <scope>NUCLEOTIDE SEQUENCE</scope>
</reference>
<evidence type="ECO:0000256" key="6">
    <source>
        <dbReference type="ARBA" id="ARBA00023136"/>
    </source>
</evidence>
<keyword evidence="4" id="KW-0378">Hydrolase</keyword>
<dbReference type="InterPro" id="IPR022764">
    <property type="entry name" value="Peptidase_S54_rhomboid_dom"/>
</dbReference>
<dbReference type="Gene3D" id="1.20.1540.10">
    <property type="entry name" value="Rhomboid-like"/>
    <property type="match status" value="1"/>
</dbReference>
<dbReference type="GO" id="GO:0004252">
    <property type="term" value="F:serine-type endopeptidase activity"/>
    <property type="evidence" value="ECO:0007669"/>
    <property type="project" value="InterPro"/>
</dbReference>
<feature type="transmembrane region" description="Helical" evidence="7">
    <location>
        <begin position="274"/>
        <end position="291"/>
    </location>
</feature>
<organism evidence="9">
    <name type="scientific">marine metagenome</name>
    <dbReference type="NCBI Taxonomy" id="408172"/>
    <lineage>
        <taxon>unclassified sequences</taxon>
        <taxon>metagenomes</taxon>
        <taxon>ecological metagenomes</taxon>
    </lineage>
</organism>
<comment type="subcellular location">
    <subcellularLocation>
        <location evidence="1">Membrane</location>
        <topology evidence="1">Multi-pass membrane protein</topology>
    </subcellularLocation>
</comment>
<evidence type="ECO:0000256" key="2">
    <source>
        <dbReference type="ARBA" id="ARBA00009045"/>
    </source>
</evidence>
<dbReference type="PANTHER" id="PTHR43731:SF14">
    <property type="entry name" value="PRESENILIN-ASSOCIATED RHOMBOID-LIKE PROTEIN, MITOCHONDRIAL"/>
    <property type="match status" value="1"/>
</dbReference>
<proteinExistence type="inferred from homology"/>
<accession>A0A381RB97</accession>
<protein>
    <recommendedName>
        <fullName evidence="8">Peptidase S54 rhomboid domain-containing protein</fullName>
    </recommendedName>
</protein>
<evidence type="ECO:0000256" key="3">
    <source>
        <dbReference type="ARBA" id="ARBA00022692"/>
    </source>
</evidence>
<evidence type="ECO:0000313" key="9">
    <source>
        <dbReference type="EMBL" id="SUZ88891.1"/>
    </source>
</evidence>
<feature type="domain" description="Peptidase S54 rhomboid" evidence="8">
    <location>
        <begin position="122"/>
        <end position="259"/>
    </location>
</feature>
<feature type="transmembrane region" description="Helical" evidence="7">
    <location>
        <begin position="187"/>
        <end position="208"/>
    </location>
</feature>
<evidence type="ECO:0000256" key="5">
    <source>
        <dbReference type="ARBA" id="ARBA00022989"/>
    </source>
</evidence>
<evidence type="ECO:0000256" key="7">
    <source>
        <dbReference type="SAM" id="Phobius"/>
    </source>
</evidence>
<dbReference type="AlphaFoldDB" id="A0A381RB97"/>
<dbReference type="InterPro" id="IPR050925">
    <property type="entry name" value="Rhomboid_protease_S54"/>
</dbReference>
<feature type="transmembrane region" description="Helical" evidence="7">
    <location>
        <begin position="243"/>
        <end position="262"/>
    </location>
</feature>
<dbReference type="InterPro" id="IPR035952">
    <property type="entry name" value="Rhomboid-like_sf"/>
</dbReference>
<sequence length="292" mass="30900">MTESDDQTPWVLLQTDTNRSVIADAALVLTAMGVANRSGRTPHEWQLYVPAASQDAAMRQLELYRRENTPITLPKVLRVDTGWPGIVGYLLVIWSIPTLAGMTTGIDWRASGLMDVTLVSAGEWWRLFCALTLHADLPHIVANSFFGAVFGLMVGRHLGSGFGWLLVLLAGGLGNGINAVFRPEGFLSLGASTATFAEVGLVAAYVVARGYFRGGGFRRNAAPIFGAIALLAFTGVSGARTDILAHCAGLFAGIVLGAAASLFDVRRLGKSGQWIAAGLAVGILTTAWSQAI</sequence>
<feature type="transmembrane region" description="Helical" evidence="7">
    <location>
        <begin position="220"/>
        <end position="237"/>
    </location>
</feature>
<feature type="transmembrane region" description="Helical" evidence="7">
    <location>
        <begin position="162"/>
        <end position="181"/>
    </location>
</feature>
<evidence type="ECO:0000256" key="1">
    <source>
        <dbReference type="ARBA" id="ARBA00004141"/>
    </source>
</evidence>
<keyword evidence="5 7" id="KW-1133">Transmembrane helix</keyword>
<dbReference type="EMBL" id="UINC01001793">
    <property type="protein sequence ID" value="SUZ88891.1"/>
    <property type="molecule type" value="Genomic_DNA"/>
</dbReference>
<keyword evidence="6 7" id="KW-0472">Membrane</keyword>